<dbReference type="InterPro" id="IPR004046">
    <property type="entry name" value="GST_C"/>
</dbReference>
<dbReference type="SUPFAM" id="SSF52833">
    <property type="entry name" value="Thioredoxin-like"/>
    <property type="match status" value="1"/>
</dbReference>
<dbReference type="SFLD" id="SFLDS00019">
    <property type="entry name" value="Glutathione_Transferase_(cytos"/>
    <property type="match status" value="1"/>
</dbReference>
<organism evidence="3 4">
    <name type="scientific">Shimia marina</name>
    <dbReference type="NCBI Taxonomy" id="321267"/>
    <lineage>
        <taxon>Bacteria</taxon>
        <taxon>Pseudomonadati</taxon>
        <taxon>Pseudomonadota</taxon>
        <taxon>Alphaproteobacteria</taxon>
        <taxon>Rhodobacterales</taxon>
        <taxon>Roseobacteraceae</taxon>
    </lineage>
</organism>
<dbReference type="CDD" id="cd03051">
    <property type="entry name" value="GST_N_GTT2_like"/>
    <property type="match status" value="1"/>
</dbReference>
<dbReference type="InterPro" id="IPR034345">
    <property type="entry name" value="Gtt2-like_N"/>
</dbReference>
<reference evidence="3 4" key="1">
    <citation type="submission" date="2015-09" db="EMBL/GenBank/DDBJ databases">
        <authorList>
            <consortium name="Swine Surveillance"/>
        </authorList>
    </citation>
    <scope>NUCLEOTIDE SEQUENCE [LARGE SCALE GENOMIC DNA]</scope>
    <source>
        <strain evidence="3 4">CECT 7688</strain>
    </source>
</reference>
<evidence type="ECO:0000259" key="2">
    <source>
        <dbReference type="PROSITE" id="PS50405"/>
    </source>
</evidence>
<evidence type="ECO:0000259" key="1">
    <source>
        <dbReference type="PROSITE" id="PS50404"/>
    </source>
</evidence>
<accession>A0A0P1FAW0</accession>
<dbReference type="PANTHER" id="PTHR44051:SF8">
    <property type="entry name" value="GLUTATHIONE S-TRANSFERASE GSTA"/>
    <property type="match status" value="1"/>
</dbReference>
<gene>
    <name evidence="3" type="primary">yfcG_2</name>
    <name evidence="3" type="ORF">SHM7688_01598</name>
</gene>
<dbReference type="EC" id="1.8.4.-" evidence="3"/>
<keyword evidence="3" id="KW-0560">Oxidoreductase</keyword>
<dbReference type="Gene3D" id="3.40.30.10">
    <property type="entry name" value="Glutaredoxin"/>
    <property type="match status" value="1"/>
</dbReference>
<dbReference type="Pfam" id="PF00043">
    <property type="entry name" value="GST_C"/>
    <property type="match status" value="1"/>
</dbReference>
<dbReference type="PROSITE" id="PS50404">
    <property type="entry name" value="GST_NTER"/>
    <property type="match status" value="1"/>
</dbReference>
<feature type="domain" description="GST N-terminal" evidence="1">
    <location>
        <begin position="1"/>
        <end position="81"/>
    </location>
</feature>
<sequence length="216" mass="23658">MIFYDCATAPSPRRARMFIAEKGLRIETRQVDLRNDGHRQPDFLQLNPYGTVPVLITETGQSLTENIAIAAYLEALHPTPALMGDTADEKAAILMWNAICESHGGMAIAEALRNGSPALKGRALPGAVDFEQIPALAERGLKRLGLFFTTLETRLQDSDWLAGDSFSMADITGFVFCDFARIVKMPVPADNQATQAWMSKVQSRPSASLRDHDPAP</sequence>
<feature type="domain" description="GST C-terminal" evidence="2">
    <location>
        <begin position="86"/>
        <end position="216"/>
    </location>
</feature>
<name>A0A0P1FAW0_9RHOB</name>
<dbReference type="InterPro" id="IPR040079">
    <property type="entry name" value="Glutathione_S-Trfase"/>
</dbReference>
<dbReference type="SUPFAM" id="SSF47616">
    <property type="entry name" value="GST C-terminal domain-like"/>
    <property type="match status" value="1"/>
</dbReference>
<dbReference type="AlphaFoldDB" id="A0A0P1FAW0"/>
<dbReference type="OrthoDB" id="9794721at2"/>
<dbReference type="InterPro" id="IPR010987">
    <property type="entry name" value="Glutathione-S-Trfase_C-like"/>
</dbReference>
<keyword evidence="4" id="KW-1185">Reference proteome</keyword>
<dbReference type="RefSeq" id="WP_058239389.1">
    <property type="nucleotide sequence ID" value="NZ_CYPW01000015.1"/>
</dbReference>
<evidence type="ECO:0000313" key="3">
    <source>
        <dbReference type="EMBL" id="CUH52158.1"/>
    </source>
</evidence>
<dbReference type="InterPro" id="IPR036249">
    <property type="entry name" value="Thioredoxin-like_sf"/>
</dbReference>
<proteinExistence type="predicted"/>
<dbReference type="SFLD" id="SFLDG00358">
    <property type="entry name" value="Main_(cytGST)"/>
    <property type="match status" value="1"/>
</dbReference>
<dbReference type="PANTHER" id="PTHR44051">
    <property type="entry name" value="GLUTATHIONE S-TRANSFERASE-RELATED"/>
    <property type="match status" value="1"/>
</dbReference>
<dbReference type="InterPro" id="IPR004045">
    <property type="entry name" value="Glutathione_S-Trfase_N"/>
</dbReference>
<protein>
    <submittedName>
        <fullName evidence="3">Disulfide-bond oxidoreductase YfcG</fullName>
        <ecNumber evidence="3">1.8.4.-</ecNumber>
    </submittedName>
</protein>
<dbReference type="InterPro" id="IPR036282">
    <property type="entry name" value="Glutathione-S-Trfase_C_sf"/>
</dbReference>
<dbReference type="Proteomes" id="UP000054823">
    <property type="component" value="Unassembled WGS sequence"/>
</dbReference>
<dbReference type="Pfam" id="PF13409">
    <property type="entry name" value="GST_N_2"/>
    <property type="match status" value="1"/>
</dbReference>
<evidence type="ECO:0000313" key="4">
    <source>
        <dbReference type="Proteomes" id="UP000054823"/>
    </source>
</evidence>
<dbReference type="Gene3D" id="1.20.1050.10">
    <property type="match status" value="1"/>
</dbReference>
<dbReference type="STRING" id="321267.SHM7688_01598"/>
<dbReference type="EMBL" id="CYPW01000015">
    <property type="protein sequence ID" value="CUH52158.1"/>
    <property type="molecule type" value="Genomic_DNA"/>
</dbReference>
<dbReference type="GO" id="GO:0016491">
    <property type="term" value="F:oxidoreductase activity"/>
    <property type="evidence" value="ECO:0007669"/>
    <property type="project" value="UniProtKB-KW"/>
</dbReference>
<dbReference type="PROSITE" id="PS50405">
    <property type="entry name" value="GST_CTER"/>
    <property type="match status" value="1"/>
</dbReference>